<dbReference type="InterPro" id="IPR036028">
    <property type="entry name" value="SH3-like_dom_sf"/>
</dbReference>
<evidence type="ECO:0000256" key="1">
    <source>
        <dbReference type="ARBA" id="ARBA00022443"/>
    </source>
</evidence>
<dbReference type="PRINTS" id="PR00452">
    <property type="entry name" value="SH3DOMAIN"/>
</dbReference>
<organism evidence="5 6">
    <name type="scientific">Mugilogobius chulae</name>
    <name type="common">yellowstripe goby</name>
    <dbReference type="NCBI Taxonomy" id="88201"/>
    <lineage>
        <taxon>Eukaryota</taxon>
        <taxon>Metazoa</taxon>
        <taxon>Chordata</taxon>
        <taxon>Craniata</taxon>
        <taxon>Vertebrata</taxon>
        <taxon>Euteleostomi</taxon>
        <taxon>Actinopterygii</taxon>
        <taxon>Neopterygii</taxon>
        <taxon>Teleostei</taxon>
        <taxon>Neoteleostei</taxon>
        <taxon>Acanthomorphata</taxon>
        <taxon>Gobiaria</taxon>
        <taxon>Gobiiformes</taxon>
        <taxon>Gobioidei</taxon>
        <taxon>Gobiidae</taxon>
        <taxon>Gobionellinae</taxon>
        <taxon>Mugilogobius</taxon>
    </lineage>
</organism>
<dbReference type="SUPFAM" id="SSF50044">
    <property type="entry name" value="SH3-domain"/>
    <property type="match status" value="1"/>
</dbReference>
<dbReference type="PANTHER" id="PTHR12552:SF5">
    <property type="entry name" value="RHO GTPASE-ACTIVATING PROTEIN 10"/>
    <property type="match status" value="1"/>
</dbReference>
<evidence type="ECO:0000259" key="4">
    <source>
        <dbReference type="PROSITE" id="PS50002"/>
    </source>
</evidence>
<name>A0AAW0PZW0_9GOBI</name>
<dbReference type="PANTHER" id="PTHR12552">
    <property type="entry name" value="OLIGOPHRENIN 1"/>
    <property type="match status" value="1"/>
</dbReference>
<sequence length="104" mass="10998">MTSVDSSSSSSSSSSHFQTSPTSESPPAAPDKDPPQDSVSSSSSSSSSRKAKAVYPCEAEHESELSFQVGAIFNSVTPSREPGWLEGELEGKRGLIPENYVQML</sequence>
<dbReference type="AlphaFoldDB" id="A0AAW0PZW0"/>
<keyword evidence="6" id="KW-1185">Reference proteome</keyword>
<dbReference type="Proteomes" id="UP001460270">
    <property type="component" value="Unassembled WGS sequence"/>
</dbReference>
<evidence type="ECO:0000256" key="3">
    <source>
        <dbReference type="SAM" id="MobiDB-lite"/>
    </source>
</evidence>
<feature type="compositionally biased region" description="Low complexity" evidence="3">
    <location>
        <begin position="1"/>
        <end position="26"/>
    </location>
</feature>
<dbReference type="Pfam" id="PF14604">
    <property type="entry name" value="SH3_9"/>
    <property type="match status" value="1"/>
</dbReference>
<evidence type="ECO:0000313" key="6">
    <source>
        <dbReference type="Proteomes" id="UP001460270"/>
    </source>
</evidence>
<dbReference type="InterPro" id="IPR047234">
    <property type="entry name" value="GRAF_fam"/>
</dbReference>
<dbReference type="InterPro" id="IPR001452">
    <property type="entry name" value="SH3_domain"/>
</dbReference>
<feature type="domain" description="SH3" evidence="4">
    <location>
        <begin position="46"/>
        <end position="104"/>
    </location>
</feature>
<dbReference type="SMART" id="SM00326">
    <property type="entry name" value="SH3"/>
    <property type="match status" value="1"/>
</dbReference>
<dbReference type="GO" id="GO:0005096">
    <property type="term" value="F:GTPase activator activity"/>
    <property type="evidence" value="ECO:0007669"/>
    <property type="project" value="InterPro"/>
</dbReference>
<dbReference type="PROSITE" id="PS50002">
    <property type="entry name" value="SH3"/>
    <property type="match status" value="1"/>
</dbReference>
<protein>
    <recommendedName>
        <fullName evidence="4">SH3 domain-containing protein</fullName>
    </recommendedName>
</protein>
<feature type="region of interest" description="Disordered" evidence="3">
    <location>
        <begin position="1"/>
        <end position="55"/>
    </location>
</feature>
<dbReference type="Gene3D" id="2.30.30.40">
    <property type="entry name" value="SH3 Domains"/>
    <property type="match status" value="1"/>
</dbReference>
<proteinExistence type="predicted"/>
<dbReference type="EMBL" id="JBBPFD010000003">
    <property type="protein sequence ID" value="KAK7933553.1"/>
    <property type="molecule type" value="Genomic_DNA"/>
</dbReference>
<comment type="caution">
    <text evidence="5">The sequence shown here is derived from an EMBL/GenBank/DDBJ whole genome shotgun (WGS) entry which is preliminary data.</text>
</comment>
<keyword evidence="1 2" id="KW-0728">SH3 domain</keyword>
<evidence type="ECO:0000313" key="5">
    <source>
        <dbReference type="EMBL" id="KAK7933553.1"/>
    </source>
</evidence>
<accession>A0AAW0PZW0</accession>
<evidence type="ECO:0000256" key="2">
    <source>
        <dbReference type="PROSITE-ProRule" id="PRU00192"/>
    </source>
</evidence>
<gene>
    <name evidence="5" type="ORF">WMY93_004449</name>
</gene>
<dbReference type="FunFam" id="2.30.30.40:FF:000055">
    <property type="entry name" value="rho GTPase-activating protein 26 isoform X1"/>
    <property type="match status" value="1"/>
</dbReference>
<reference evidence="6" key="1">
    <citation type="submission" date="2024-04" db="EMBL/GenBank/DDBJ databases">
        <title>Salinicola lusitanus LLJ914,a marine bacterium isolated from the Okinawa Trough.</title>
        <authorList>
            <person name="Li J."/>
        </authorList>
    </citation>
    <scope>NUCLEOTIDE SEQUENCE [LARGE SCALE GENOMIC DNA]</scope>
</reference>
<feature type="compositionally biased region" description="Low complexity" evidence="3">
    <location>
        <begin position="38"/>
        <end position="48"/>
    </location>
</feature>